<keyword evidence="1" id="KW-0597">Phosphoprotein</keyword>
<sequence length="552" mass="63426">MEKRIVSIAVVEDNGMAQINIRNHLLAMEFNKVDCFSHGRELKSSMRRRHYDILLMDFHLGENKNGVEVVQDLKREGLLKETTSLVFITSDRMPMIIGQIVDIHPDDLVLKPYTINNLQRTVVNTLKVNLHLKSVHTLMDAKKYAEALEKLEELMFANKMPRAYNHMLKLKARLLIKLERFDEATLLYKNVLQSSDKIIWAKWGLIQSEFLAGRSELSEKILKGMLGTHLTNDKACEWLARISIDKKEFVKAEEYMEQIKESSLSVPATKLKAYLYQIQDKVEDAVGLLERRREASRSVKEKFAEYSLELARCYLKEAEDKPANERADSLQVARFLIGSAGRRTLEDGLDLKRSYMNVVAAILEGNMEKAENLLKQEGIDNFKKADVSTMTDAVKAWLAVGDELKASQILCESENKMLALEDFTEKTLSNMLISKSEENLGEKRPRALKFNKQGLELYNDHKVNESIDYFYQAYILFPEEPAFGLNLLQSLVEGKIPKHKEARTLRLFNDLSKRELSTGNKKRIEELGDKIEQHRDMFIVVEPAPKNGLLNQ</sequence>
<evidence type="ECO:0000259" key="2">
    <source>
        <dbReference type="PROSITE" id="PS50110"/>
    </source>
</evidence>
<evidence type="ECO:0000313" key="4">
    <source>
        <dbReference type="Proteomes" id="UP001652504"/>
    </source>
</evidence>
<dbReference type="SUPFAM" id="SSF52172">
    <property type="entry name" value="CheY-like"/>
    <property type="match status" value="1"/>
</dbReference>
<protein>
    <submittedName>
        <fullName evidence="3">Response regulator</fullName>
    </submittedName>
</protein>
<dbReference type="InterPro" id="IPR011990">
    <property type="entry name" value="TPR-like_helical_dom_sf"/>
</dbReference>
<evidence type="ECO:0000256" key="1">
    <source>
        <dbReference type="PROSITE-ProRule" id="PRU00169"/>
    </source>
</evidence>
<gene>
    <name evidence="3" type="ORF">OE749_11070</name>
</gene>
<dbReference type="Proteomes" id="UP001652504">
    <property type="component" value="Unassembled WGS sequence"/>
</dbReference>
<proteinExistence type="predicted"/>
<dbReference type="EMBL" id="JAOWKX010000005">
    <property type="protein sequence ID" value="MCV2885233.1"/>
    <property type="molecule type" value="Genomic_DNA"/>
</dbReference>
<comment type="caution">
    <text evidence="3">The sequence shown here is derived from an EMBL/GenBank/DDBJ whole genome shotgun (WGS) entry which is preliminary data.</text>
</comment>
<feature type="modified residue" description="4-aspartylphosphate" evidence="1">
    <location>
        <position position="57"/>
    </location>
</feature>
<dbReference type="SMART" id="SM00448">
    <property type="entry name" value="REC"/>
    <property type="match status" value="1"/>
</dbReference>
<dbReference type="SUPFAM" id="SSF48452">
    <property type="entry name" value="TPR-like"/>
    <property type="match status" value="1"/>
</dbReference>
<accession>A0ABT3A978</accession>
<organism evidence="3 4">
    <name type="scientific">Fluctibacter corallii</name>
    <dbReference type="NCBI Taxonomy" id="2984329"/>
    <lineage>
        <taxon>Bacteria</taxon>
        <taxon>Pseudomonadati</taxon>
        <taxon>Pseudomonadota</taxon>
        <taxon>Gammaproteobacteria</taxon>
        <taxon>Alteromonadales</taxon>
        <taxon>Alteromonadaceae</taxon>
        <taxon>Fluctibacter</taxon>
    </lineage>
</organism>
<dbReference type="InterPro" id="IPR011006">
    <property type="entry name" value="CheY-like_superfamily"/>
</dbReference>
<evidence type="ECO:0000313" key="3">
    <source>
        <dbReference type="EMBL" id="MCV2885233.1"/>
    </source>
</evidence>
<keyword evidence="4" id="KW-1185">Reference proteome</keyword>
<reference evidence="3 4" key="1">
    <citation type="submission" date="2022-10" db="EMBL/GenBank/DDBJ databases">
        <title>Aestuariibacter sp. AA17 isolated from Montipora capitata coral fragment.</title>
        <authorList>
            <person name="Emsley S.A."/>
            <person name="Pfannmuller K.M."/>
            <person name="Loughran R.M."/>
            <person name="Shlafstein M."/>
            <person name="Papke E."/>
            <person name="Saw J.H."/>
            <person name="Ushijima B."/>
            <person name="Videau P."/>
        </authorList>
    </citation>
    <scope>NUCLEOTIDE SEQUENCE [LARGE SCALE GENOMIC DNA]</scope>
    <source>
        <strain evidence="3 4">AA17</strain>
    </source>
</reference>
<dbReference type="Gene3D" id="1.25.40.10">
    <property type="entry name" value="Tetratricopeptide repeat domain"/>
    <property type="match status" value="1"/>
</dbReference>
<name>A0ABT3A978_9ALTE</name>
<feature type="domain" description="Response regulatory" evidence="2">
    <location>
        <begin position="7"/>
        <end position="126"/>
    </location>
</feature>
<dbReference type="InterPro" id="IPR001789">
    <property type="entry name" value="Sig_transdc_resp-reg_receiver"/>
</dbReference>
<dbReference type="Pfam" id="PF00072">
    <property type="entry name" value="Response_reg"/>
    <property type="match status" value="1"/>
</dbReference>
<dbReference type="RefSeq" id="WP_263712520.1">
    <property type="nucleotide sequence ID" value="NZ_JAOWKX010000005.1"/>
</dbReference>
<dbReference type="Gene3D" id="3.40.50.2300">
    <property type="match status" value="1"/>
</dbReference>
<dbReference type="PROSITE" id="PS50110">
    <property type="entry name" value="RESPONSE_REGULATORY"/>
    <property type="match status" value="1"/>
</dbReference>